<organism evidence="1 2">
    <name type="scientific">Enterobacter cloacae</name>
    <dbReference type="NCBI Taxonomy" id="550"/>
    <lineage>
        <taxon>Bacteria</taxon>
        <taxon>Pseudomonadati</taxon>
        <taxon>Pseudomonadota</taxon>
        <taxon>Gammaproteobacteria</taxon>
        <taxon>Enterobacterales</taxon>
        <taxon>Enterobacteriaceae</taxon>
        <taxon>Enterobacter</taxon>
        <taxon>Enterobacter cloacae complex</taxon>
    </lineage>
</organism>
<dbReference type="RefSeq" id="WP_063144139.1">
    <property type="nucleotide sequence ID" value="NZ_FJXR01000012.1"/>
</dbReference>
<name>A0A144JVU1_ENTCL</name>
<dbReference type="GO" id="GO:0003677">
    <property type="term" value="F:DNA binding"/>
    <property type="evidence" value="ECO:0007669"/>
    <property type="project" value="UniProtKB-KW"/>
</dbReference>
<proteinExistence type="predicted"/>
<dbReference type="InterPro" id="IPR011010">
    <property type="entry name" value="DNA_brk_join_enz"/>
</dbReference>
<dbReference type="AlphaFoldDB" id="A0A144JVU1"/>
<reference evidence="1 2" key="1">
    <citation type="submission" date="2016-03" db="EMBL/GenBank/DDBJ databases">
        <authorList>
            <consortium name="Pathogen Informatics"/>
        </authorList>
    </citation>
    <scope>NUCLEOTIDE SEQUENCE [LARGE SCALE GENOMIC DNA]</scope>
    <source>
        <strain evidence="2">e1252</strain>
    </source>
</reference>
<accession>A0A144JVU1</accession>
<dbReference type="Proteomes" id="UP000076008">
    <property type="component" value="Unassembled WGS sequence"/>
</dbReference>
<protein>
    <submittedName>
        <fullName evidence="1">DNA-binding protein</fullName>
    </submittedName>
</protein>
<keyword evidence="1" id="KW-0238">DNA-binding</keyword>
<evidence type="ECO:0000313" key="2">
    <source>
        <dbReference type="Proteomes" id="UP000076008"/>
    </source>
</evidence>
<sequence length="624" mass="72520">MNNIILFKSKKQLTAESNYNEFIKFCRYQLIGLTQTQDWNQYAWKGYVTFRKIGVGNKVFDSNDAMHEDYINFAKAYIRYQHSLKPLKNYGAIMMALRCLEQALLQVQNTGLIYNVTAVVFDEAMQIGSKYFEGNVLAKCGIQLEKISKFLCEHNLVKSGYISWKNHVKQKVKNNYLPEIEDYHRRDKLPDEEALLAIADIFSKNDELLSPRDKFTSSVFALLLCCPSRISEILALPADCEITQIDGKGIERYGLRFYSVKGYGPNIKWIPRVMIPVAKKAIRRLLSLSQNARALAHWCEKHPDKFYRHELCPTVDEKTKLTVVQVCHALGYHLFDHKLCVLKIKRTSLDGGKSFLNSNDYNYSLCELWEMISSGFSRDFPWYDKEKSIRFSNALCLLNADQFSLSRMASIFIFYKPTKSFFFSDIQSKRSFEVGYKNIFARYGYYDDEGKPLLIRSHQPRHLLNTIAHYGEMSELDIAKWSGRINANQNRVYNHVSEEDMLDKIKAIKLIKSNYCKRESIPSIESPVDFDNLYQGAIHLTEFGYCVHNYLVQPCNKINQFLECDNEALDMESIDRMKLESIQEKVTKLKSITQTACENGDYGADKWLQHHEKNLERINKLLNN</sequence>
<gene>
    <name evidence="1" type="ORF">SAMEA2273318_02248</name>
</gene>
<dbReference type="EMBL" id="FJXR01000012">
    <property type="protein sequence ID" value="CZV32174.1"/>
    <property type="molecule type" value="Genomic_DNA"/>
</dbReference>
<dbReference type="SUPFAM" id="SSF56349">
    <property type="entry name" value="DNA breaking-rejoining enzymes"/>
    <property type="match status" value="1"/>
</dbReference>
<evidence type="ECO:0000313" key="1">
    <source>
        <dbReference type="EMBL" id="CZV32174.1"/>
    </source>
</evidence>